<organism evidence="4 5">
    <name type="scientific">Daphnia magna</name>
    <dbReference type="NCBI Taxonomy" id="35525"/>
    <lineage>
        <taxon>Eukaryota</taxon>
        <taxon>Metazoa</taxon>
        <taxon>Ecdysozoa</taxon>
        <taxon>Arthropoda</taxon>
        <taxon>Crustacea</taxon>
        <taxon>Branchiopoda</taxon>
        <taxon>Diplostraca</taxon>
        <taxon>Cladocera</taxon>
        <taxon>Anomopoda</taxon>
        <taxon>Daphniidae</taxon>
        <taxon>Daphnia</taxon>
    </lineage>
</organism>
<evidence type="ECO:0000256" key="1">
    <source>
        <dbReference type="SAM" id="MobiDB-lite"/>
    </source>
</evidence>
<dbReference type="Proteomes" id="UP001234178">
    <property type="component" value="Unassembled WGS sequence"/>
</dbReference>
<feature type="domain" description="PWWP" evidence="3">
    <location>
        <begin position="486"/>
        <end position="552"/>
    </location>
</feature>
<comment type="caution">
    <text evidence="4">The sequence shown here is derived from an EMBL/GenBank/DDBJ whole genome shotgun (WGS) entry which is preliminary data.</text>
</comment>
<feature type="compositionally biased region" description="Polar residues" evidence="1">
    <location>
        <begin position="460"/>
        <end position="471"/>
    </location>
</feature>
<dbReference type="InterPro" id="IPR042778">
    <property type="entry name" value="ZCWPW1/ZCWPW2"/>
</dbReference>
<dbReference type="Pfam" id="PF00855">
    <property type="entry name" value="PWWP"/>
    <property type="match status" value="1"/>
</dbReference>
<evidence type="ECO:0000256" key="2">
    <source>
        <dbReference type="SAM" id="Phobius"/>
    </source>
</evidence>
<feature type="region of interest" description="Disordered" evidence="1">
    <location>
        <begin position="38"/>
        <end position="57"/>
    </location>
</feature>
<dbReference type="PANTHER" id="PTHR15999">
    <property type="entry name" value="ZINC FINGER CW-TYPE PWWP DOMAIN PROTEIN 1"/>
    <property type="match status" value="1"/>
</dbReference>
<keyword evidence="2" id="KW-1133">Transmembrane helix</keyword>
<keyword evidence="5" id="KW-1185">Reference proteome</keyword>
<feature type="compositionally biased region" description="Low complexity" evidence="1">
    <location>
        <begin position="358"/>
        <end position="376"/>
    </location>
</feature>
<dbReference type="SMART" id="SM00293">
    <property type="entry name" value="PWWP"/>
    <property type="match status" value="1"/>
</dbReference>
<keyword evidence="2" id="KW-0472">Membrane</keyword>
<dbReference type="PANTHER" id="PTHR15999:SF2">
    <property type="entry name" value="ZINC FINGER CW-TYPE PWWP DOMAIN PROTEIN 1"/>
    <property type="match status" value="1"/>
</dbReference>
<proteinExistence type="predicted"/>
<dbReference type="CDD" id="cd20144">
    <property type="entry name" value="PWWP_NSD_rpt1"/>
    <property type="match status" value="1"/>
</dbReference>
<feature type="compositionally biased region" description="Low complexity" evidence="1">
    <location>
        <begin position="384"/>
        <end position="453"/>
    </location>
</feature>
<dbReference type="SUPFAM" id="SSF63748">
    <property type="entry name" value="Tudor/PWWP/MBT"/>
    <property type="match status" value="1"/>
</dbReference>
<evidence type="ECO:0000259" key="3">
    <source>
        <dbReference type="PROSITE" id="PS50812"/>
    </source>
</evidence>
<gene>
    <name evidence="4" type="ORF">OUZ56_012996</name>
</gene>
<sequence length="613" mass="68385">MEFFQIRTWGWEIFAWGLLSTTGAFAYFYWCNRKSRSPPPLPPRQVRFPEANHERKGATKTLFRRKGGRQLSSSLRLNLSEQFRRCETPISPILQTPTQRPTREETENPFAAPSPVVHRVFVDETLSPEVLNMIKPFKGSSADDARDWVLTIEDVGRAQGWRAQTHRRAAVSKLVGGAYDWHVVDGCSLPLWEGWRAAFLKMFVKELTLEQWTHMVESRTRLPFETGLEYSLAKRRICMKCPVPLTPLQVIQRMVFGLNSPAYKAAVLSNNPTSVEYYFDLIRRLDEASLGEIEDQSASERGLAETLLPTEAGSASNPSPFEMEDLPSRRTATRWRVFNAHVAQMNRYVTKQGTDTESSSQASPEETDSSSSHSSSRWLDDHFSSASDSSSNEESSSSHSPSVSSDSASNEESSSSRSPSASSFSGPSPQRLSPSSDSSSSSSSFPSRNNASPEPRSSLDGLQSPSASGRSVSEAVPLSPTIPLGLGDLVWAYIPGYPLWPELITQDPVSSVHTKTKSVGRTKIRFFHVEFYADNGARSWLSAKMLFHFSGGVEELLAENGEFCKHVQTKSKVFKSLHQANRTQRKDWQLAVAEARNAFRLAAQQRIISLRSS</sequence>
<feature type="transmembrane region" description="Helical" evidence="2">
    <location>
        <begin position="9"/>
        <end position="30"/>
    </location>
</feature>
<evidence type="ECO:0000313" key="4">
    <source>
        <dbReference type="EMBL" id="KAK4007845.1"/>
    </source>
</evidence>
<keyword evidence="2" id="KW-0812">Transmembrane</keyword>
<name>A0ABQ9Z4M3_9CRUS</name>
<dbReference type="Gene3D" id="2.30.30.140">
    <property type="match status" value="1"/>
</dbReference>
<reference evidence="4 5" key="1">
    <citation type="journal article" date="2023" name="Nucleic Acids Res.">
        <title>The hologenome of Daphnia magna reveals possible DNA methylation and microbiome-mediated evolution of the host genome.</title>
        <authorList>
            <person name="Chaturvedi A."/>
            <person name="Li X."/>
            <person name="Dhandapani V."/>
            <person name="Marshall H."/>
            <person name="Kissane S."/>
            <person name="Cuenca-Cambronero M."/>
            <person name="Asole G."/>
            <person name="Calvet F."/>
            <person name="Ruiz-Romero M."/>
            <person name="Marangio P."/>
            <person name="Guigo R."/>
            <person name="Rago D."/>
            <person name="Mirbahai L."/>
            <person name="Eastwood N."/>
            <person name="Colbourne J.K."/>
            <person name="Zhou J."/>
            <person name="Mallon E."/>
            <person name="Orsini L."/>
        </authorList>
    </citation>
    <scope>NUCLEOTIDE SEQUENCE [LARGE SCALE GENOMIC DNA]</scope>
    <source>
        <strain evidence="4">LRV0_1</strain>
    </source>
</reference>
<dbReference type="InterPro" id="IPR000313">
    <property type="entry name" value="PWWP_dom"/>
</dbReference>
<dbReference type="EMBL" id="JAOYFB010000002">
    <property type="protein sequence ID" value="KAK4007845.1"/>
    <property type="molecule type" value="Genomic_DNA"/>
</dbReference>
<dbReference type="PROSITE" id="PS50812">
    <property type="entry name" value="PWWP"/>
    <property type="match status" value="1"/>
</dbReference>
<feature type="region of interest" description="Disordered" evidence="1">
    <location>
        <begin position="350"/>
        <end position="477"/>
    </location>
</feature>
<accession>A0ABQ9Z4M3</accession>
<evidence type="ECO:0000313" key="5">
    <source>
        <dbReference type="Proteomes" id="UP001234178"/>
    </source>
</evidence>
<protein>
    <recommendedName>
        <fullName evidence="3">PWWP domain-containing protein</fullName>
    </recommendedName>
</protein>